<dbReference type="PROSITE" id="PS50994">
    <property type="entry name" value="INTEGRASE"/>
    <property type="match status" value="1"/>
</dbReference>
<dbReference type="SUPFAM" id="SSF53098">
    <property type="entry name" value="Ribonuclease H-like"/>
    <property type="match status" value="1"/>
</dbReference>
<keyword evidence="4" id="KW-1185">Reference proteome</keyword>
<evidence type="ECO:0000313" key="4">
    <source>
        <dbReference type="Proteomes" id="UP000032141"/>
    </source>
</evidence>
<evidence type="ECO:0000259" key="2">
    <source>
        <dbReference type="PROSITE" id="PS50994"/>
    </source>
</evidence>
<dbReference type="InterPro" id="IPR012337">
    <property type="entry name" value="RNaseH-like_sf"/>
</dbReference>
<evidence type="ECO:0000313" key="3">
    <source>
        <dbReference type="EnsemblPlants" id="Bo8g060160.1"/>
    </source>
</evidence>
<protein>
    <recommendedName>
        <fullName evidence="2">Integrase catalytic domain-containing protein</fullName>
    </recommendedName>
</protein>
<dbReference type="PANTHER" id="PTHR42648">
    <property type="entry name" value="TRANSPOSASE, PUTATIVE-RELATED"/>
    <property type="match status" value="1"/>
</dbReference>
<dbReference type="AlphaFoldDB" id="A0A0D3DP48"/>
<reference evidence="3 4" key="1">
    <citation type="journal article" date="2014" name="Genome Biol.">
        <title>Transcriptome and methylome profiling reveals relics of genome dominance in the mesopolyploid Brassica oleracea.</title>
        <authorList>
            <person name="Parkin I.A."/>
            <person name="Koh C."/>
            <person name="Tang H."/>
            <person name="Robinson S.J."/>
            <person name="Kagale S."/>
            <person name="Clarke W.E."/>
            <person name="Town C.D."/>
            <person name="Nixon J."/>
            <person name="Krishnakumar V."/>
            <person name="Bidwell S.L."/>
            <person name="Denoeud F."/>
            <person name="Belcram H."/>
            <person name="Links M.G."/>
            <person name="Just J."/>
            <person name="Clarke C."/>
            <person name="Bender T."/>
            <person name="Huebert T."/>
            <person name="Mason A.S."/>
            <person name="Pires J.C."/>
            <person name="Barker G."/>
            <person name="Moore J."/>
            <person name="Walley P.G."/>
            <person name="Manoli S."/>
            <person name="Batley J."/>
            <person name="Edwards D."/>
            <person name="Nelson M.N."/>
            <person name="Wang X."/>
            <person name="Paterson A.H."/>
            <person name="King G."/>
            <person name="Bancroft I."/>
            <person name="Chalhoub B."/>
            <person name="Sharpe A.G."/>
        </authorList>
    </citation>
    <scope>NUCLEOTIDE SEQUENCE</scope>
    <source>
        <strain evidence="3 4">cv. TO1000</strain>
    </source>
</reference>
<organism evidence="3 4">
    <name type="scientific">Brassica oleracea var. oleracea</name>
    <dbReference type="NCBI Taxonomy" id="109376"/>
    <lineage>
        <taxon>Eukaryota</taxon>
        <taxon>Viridiplantae</taxon>
        <taxon>Streptophyta</taxon>
        <taxon>Embryophyta</taxon>
        <taxon>Tracheophyta</taxon>
        <taxon>Spermatophyta</taxon>
        <taxon>Magnoliopsida</taxon>
        <taxon>eudicotyledons</taxon>
        <taxon>Gunneridae</taxon>
        <taxon>Pentapetalae</taxon>
        <taxon>rosids</taxon>
        <taxon>malvids</taxon>
        <taxon>Brassicales</taxon>
        <taxon>Brassicaceae</taxon>
        <taxon>Brassiceae</taxon>
        <taxon>Brassica</taxon>
    </lineage>
</organism>
<dbReference type="InterPro" id="IPR001584">
    <property type="entry name" value="Integrase_cat-core"/>
</dbReference>
<name>A0A0D3DP48_BRAOL</name>
<dbReference type="InterPro" id="IPR036397">
    <property type="entry name" value="RNaseH_sf"/>
</dbReference>
<dbReference type="InterPro" id="IPR039537">
    <property type="entry name" value="Retrotran_Ty1/copia-like"/>
</dbReference>
<dbReference type="InterPro" id="IPR025724">
    <property type="entry name" value="GAG-pre-integrase_dom"/>
</dbReference>
<dbReference type="GO" id="GO:0003676">
    <property type="term" value="F:nucleic acid binding"/>
    <property type="evidence" value="ECO:0007669"/>
    <property type="project" value="InterPro"/>
</dbReference>
<feature type="region of interest" description="Disordered" evidence="1">
    <location>
        <begin position="163"/>
        <end position="201"/>
    </location>
</feature>
<feature type="domain" description="Integrase catalytic" evidence="2">
    <location>
        <begin position="1"/>
        <end position="121"/>
    </location>
</feature>
<dbReference type="Gene3D" id="3.30.420.10">
    <property type="entry name" value="Ribonuclease H-like superfamily/Ribonuclease H"/>
    <property type="match status" value="1"/>
</dbReference>
<dbReference type="Proteomes" id="UP000032141">
    <property type="component" value="Chromosome C8"/>
</dbReference>
<dbReference type="Pfam" id="PF25597">
    <property type="entry name" value="SH3_retrovirus"/>
    <property type="match status" value="1"/>
</dbReference>
<dbReference type="InterPro" id="IPR057670">
    <property type="entry name" value="SH3_retrovirus"/>
</dbReference>
<accession>A0A0D3DP48</accession>
<dbReference type="PANTHER" id="PTHR42648:SF28">
    <property type="entry name" value="TRANSPOSON-ENCODED PROTEIN WITH RIBONUCLEASE H-LIKE AND RETROVIRUS ZINC FINGER-LIKE DOMAINS"/>
    <property type="match status" value="1"/>
</dbReference>
<reference evidence="3" key="2">
    <citation type="submission" date="2015-03" db="UniProtKB">
        <authorList>
            <consortium name="EnsemblPlants"/>
        </authorList>
    </citation>
    <scope>IDENTIFICATION</scope>
</reference>
<feature type="compositionally biased region" description="Basic and acidic residues" evidence="1">
    <location>
        <begin position="172"/>
        <end position="191"/>
    </location>
</feature>
<dbReference type="HOGENOM" id="CLU_1362121_0_0_1"/>
<evidence type="ECO:0000256" key="1">
    <source>
        <dbReference type="SAM" id="MobiDB-lite"/>
    </source>
</evidence>
<dbReference type="STRING" id="109376.A0A0D3DP48"/>
<dbReference type="GO" id="GO:0015074">
    <property type="term" value="P:DNA integration"/>
    <property type="evidence" value="ECO:0007669"/>
    <property type="project" value="InterPro"/>
</dbReference>
<dbReference type="Pfam" id="PF13976">
    <property type="entry name" value="gag_pre-integrs"/>
    <property type="match status" value="1"/>
</dbReference>
<dbReference type="EnsemblPlants" id="Bo8g060160.1">
    <property type="protein sequence ID" value="Bo8g060160.1"/>
    <property type="gene ID" value="Bo8g060160"/>
</dbReference>
<dbReference type="eggNOG" id="KOG0017">
    <property type="taxonomic scope" value="Eukaryota"/>
</dbReference>
<dbReference type="Gramene" id="Bo8g060160.1">
    <property type="protein sequence ID" value="Bo8g060160.1"/>
    <property type="gene ID" value="Bo8g060160"/>
</dbReference>
<proteinExistence type="predicted"/>
<sequence length="201" mass="22800">MTKLWHMRLGHMGERGMQHLSKQDMLHSDIGLELCSEEFKQFCKDATSAKHLTDRGTPQRDGVTKWINQIMLQRAMCMLSSVGLEKRFWAEAVNTACYLINFGSHTDIECKIPSEVWSSRSAKYSLLRVFMGYGDGVKRYTVWSPSENRMVLSRNGVFDEASMVRSSGSSSEAEKGSTDKQVDLQDGHEVIDVQAHTENQE</sequence>